<proteinExistence type="predicted"/>
<dbReference type="SUPFAM" id="SSF55874">
    <property type="entry name" value="ATPase domain of HSP90 chaperone/DNA topoisomerase II/histidine kinase"/>
    <property type="match status" value="1"/>
</dbReference>
<reference evidence="2" key="1">
    <citation type="submission" date="2017-08" db="EMBL/GenBank/DDBJ databases">
        <authorList>
            <person name="Polle J.E."/>
            <person name="Barry K."/>
            <person name="Cushman J."/>
            <person name="Schmutz J."/>
            <person name="Tran D."/>
            <person name="Hathwaick L.T."/>
            <person name="Yim W.C."/>
            <person name="Jenkins J."/>
            <person name="Mckie-Krisberg Z.M."/>
            <person name="Prochnik S."/>
            <person name="Lindquist E."/>
            <person name="Dockter R.B."/>
            <person name="Adam C."/>
            <person name="Molina H."/>
            <person name="Bunkerborg J."/>
            <person name="Jin E."/>
            <person name="Buchheim M."/>
            <person name="Magnuson J."/>
        </authorList>
    </citation>
    <scope>NUCLEOTIDE SEQUENCE</scope>
    <source>
        <strain evidence="2">CCAP 19/18</strain>
    </source>
</reference>
<gene>
    <name evidence="2" type="ORF">DUNSADRAFT_16062</name>
</gene>
<evidence type="ECO:0000259" key="1">
    <source>
        <dbReference type="Pfam" id="PF25794"/>
    </source>
</evidence>
<keyword evidence="3" id="KW-1185">Reference proteome</keyword>
<dbReference type="PANTHER" id="PTHR15600">
    <property type="entry name" value="SACSIN"/>
    <property type="match status" value="1"/>
</dbReference>
<dbReference type="EMBL" id="MU070158">
    <property type="protein sequence ID" value="KAF5829451.1"/>
    <property type="molecule type" value="Genomic_DNA"/>
</dbReference>
<sequence>MEEVAWEDFGQKVDLTARIREILLNYPEGTPILKELVQNADDAKATSIRFCLDHRVHSSEGLLDPKLQRFQGPALLVYNNATFSEHDFQSISRIGDSVKRKQTGKTGRFGIGFNSCYHLTDLPSFVSGSHLVIFDPHCAYLPNVSASNPGKKINFVENRSATKASSGQFAPYQGWGCDLTAGRPWPGTLFRLPLRTPELAGYSNISKQTYDVAKLQGVLQQLKDEAPEIMLFLKNIECIEVYEWLPGNSEPTCAFTCAVSNSSPELAHNRSMFARCSLASGGDPSADPRMVAQPQGSTFLMDLRVTRHGVSDYASSAHRTFLVSQLKGGGASTELAANLTKQFGVPLVPWAAVAAEITPTALPSSKDGSESAEPRHSATAAAAARGRAYCFLPLPALTGLPVHVNAFFELSSNRRDIWYGADMSGLGAARAQWNASLLRHVAADAYVALLEAAKAHLGPSPAYAALWPSQVASAAHWQDLVNALYECVGPRPLAFTLPTLQAAGGQEGNPWLPPSASLLPDVAVQKSPTLGRALAKLGVPLLGLPMGVVQMMATLMPVQHRPRVISPDRVRRLLQAQNKGQQQEQQQLQQRVPQFGHLDVTSEAPEVLSYCLTGEAKRGKK</sequence>
<feature type="domain" description="Sacsin/Nov" evidence="1">
    <location>
        <begin position="13"/>
        <end position="252"/>
    </location>
</feature>
<dbReference type="NCBIfam" id="NF047352">
    <property type="entry name" value="P_loop_sacsin"/>
    <property type="match status" value="1"/>
</dbReference>
<evidence type="ECO:0000313" key="2">
    <source>
        <dbReference type="EMBL" id="KAF5829451.1"/>
    </source>
</evidence>
<dbReference type="InterPro" id="IPR036890">
    <property type="entry name" value="HATPase_C_sf"/>
</dbReference>
<protein>
    <recommendedName>
        <fullName evidence="1">Sacsin/Nov domain-containing protein</fullName>
    </recommendedName>
</protein>
<comment type="caution">
    <text evidence="2">The sequence shown here is derived from an EMBL/GenBank/DDBJ whole genome shotgun (WGS) entry which is preliminary data.</text>
</comment>
<evidence type="ECO:0000313" key="3">
    <source>
        <dbReference type="Proteomes" id="UP000815325"/>
    </source>
</evidence>
<name>A0ABQ7G4A9_DUNSA</name>
<dbReference type="InterPro" id="IPR052972">
    <property type="entry name" value="Sacsin_chaperone_reg"/>
</dbReference>
<organism evidence="2 3">
    <name type="scientific">Dunaliella salina</name>
    <name type="common">Green alga</name>
    <name type="synonym">Protococcus salinus</name>
    <dbReference type="NCBI Taxonomy" id="3046"/>
    <lineage>
        <taxon>Eukaryota</taxon>
        <taxon>Viridiplantae</taxon>
        <taxon>Chlorophyta</taxon>
        <taxon>core chlorophytes</taxon>
        <taxon>Chlorophyceae</taxon>
        <taxon>CS clade</taxon>
        <taxon>Chlamydomonadales</taxon>
        <taxon>Dunaliellaceae</taxon>
        <taxon>Dunaliella</taxon>
    </lineage>
</organism>
<dbReference type="Gene3D" id="3.30.565.10">
    <property type="entry name" value="Histidine kinase-like ATPase, C-terminal domain"/>
    <property type="match status" value="1"/>
</dbReference>
<dbReference type="Proteomes" id="UP000815325">
    <property type="component" value="Unassembled WGS sequence"/>
</dbReference>
<dbReference type="InterPro" id="IPR058210">
    <property type="entry name" value="SACS/Nov_dom"/>
</dbReference>
<accession>A0ABQ7G4A9</accession>
<dbReference type="PANTHER" id="PTHR15600:SF42">
    <property type="entry name" value="SACSIN"/>
    <property type="match status" value="1"/>
</dbReference>
<dbReference type="Pfam" id="PF25794">
    <property type="entry name" value="SACS"/>
    <property type="match status" value="1"/>
</dbReference>